<feature type="chain" id="PRO_5015167961" evidence="1">
    <location>
        <begin position="18"/>
        <end position="154"/>
    </location>
</feature>
<name>A0A1I1DG53_BREAD</name>
<sequence>MKHLIYLFFLFSAQMHAQEQVTHAVLIGAWSYFYITTDSFAQDKNIATEQRLIFRDGQNVTLNIVAKEQEYFQNTSYELKYALSLRDNVPYLTLFSPESKEILGAYVRMPLDNALELASDPGFTKQSQLYKRNSILLPGQISRPQRGPKVTSPR</sequence>
<dbReference type="AlphaFoldDB" id="A0A1I1DG53"/>
<evidence type="ECO:0000256" key="1">
    <source>
        <dbReference type="SAM" id="SignalP"/>
    </source>
</evidence>
<dbReference type="Proteomes" id="UP000240042">
    <property type="component" value="Unassembled WGS sequence"/>
</dbReference>
<keyword evidence="3" id="KW-1185">Reference proteome</keyword>
<organism evidence="2 3">
    <name type="scientific">Brevinema andersonii</name>
    <dbReference type="NCBI Taxonomy" id="34097"/>
    <lineage>
        <taxon>Bacteria</taxon>
        <taxon>Pseudomonadati</taxon>
        <taxon>Spirochaetota</taxon>
        <taxon>Spirochaetia</taxon>
        <taxon>Brevinematales</taxon>
        <taxon>Brevinemataceae</taxon>
        <taxon>Brevinema</taxon>
    </lineage>
</organism>
<evidence type="ECO:0000313" key="2">
    <source>
        <dbReference type="EMBL" id="SFB71740.1"/>
    </source>
</evidence>
<dbReference type="STRING" id="34097.SAMN02745150_00447"/>
<evidence type="ECO:0000313" key="3">
    <source>
        <dbReference type="Proteomes" id="UP000240042"/>
    </source>
</evidence>
<accession>A0A1I1DG53</accession>
<reference evidence="3" key="1">
    <citation type="submission" date="2016-10" db="EMBL/GenBank/DDBJ databases">
        <authorList>
            <person name="Varghese N."/>
            <person name="Submissions S."/>
        </authorList>
    </citation>
    <scope>NUCLEOTIDE SEQUENCE [LARGE SCALE GENOMIC DNA]</scope>
    <source>
        <strain evidence="3">ATCC 43811</strain>
    </source>
</reference>
<gene>
    <name evidence="2" type="ORF">SAMN02745150_00447</name>
</gene>
<dbReference type="RefSeq" id="WP_092318043.1">
    <property type="nucleotide sequence ID" value="NZ_FOKY01000001.1"/>
</dbReference>
<keyword evidence="1" id="KW-0732">Signal</keyword>
<protein>
    <submittedName>
        <fullName evidence="2">Uncharacterized protein</fullName>
    </submittedName>
</protein>
<dbReference type="EMBL" id="FOKY01000001">
    <property type="protein sequence ID" value="SFB71740.1"/>
    <property type="molecule type" value="Genomic_DNA"/>
</dbReference>
<proteinExistence type="predicted"/>
<feature type="signal peptide" evidence="1">
    <location>
        <begin position="1"/>
        <end position="17"/>
    </location>
</feature>